<sequence length="210" mass="23403">MLHRLHRLSALLISLYIVFHLANHLAALGGVEAHIRFMDGYRNVYRNWLVEPLLLTCVLFQVASGITFIIRRRGRRHGFFDRAQAASGAYLAFFLLFHLGAVLYGRHFQGLDTNFYFAAAGLQVGAYPAFFMPYYALAVLAYFTHLACGLRWLLRRRLPPQALDRAATGTMALGLLLAVTIVATFSGALYPVHLPAEYCLGDCAPGSPVR</sequence>
<evidence type="ECO:0000256" key="3">
    <source>
        <dbReference type="SAM" id="Phobius"/>
    </source>
</evidence>
<proteinExistence type="predicted"/>
<feature type="transmembrane region" description="Helical" evidence="3">
    <location>
        <begin position="83"/>
        <end position="104"/>
    </location>
</feature>
<dbReference type="Proteomes" id="UP001596425">
    <property type="component" value="Unassembled WGS sequence"/>
</dbReference>
<gene>
    <name evidence="4" type="ORF">ACFQBM_13055</name>
</gene>
<protein>
    <recommendedName>
        <fullName evidence="6">Succinate dehydrogenase</fullName>
    </recommendedName>
</protein>
<evidence type="ECO:0000256" key="1">
    <source>
        <dbReference type="ARBA" id="ARBA00022692"/>
    </source>
</evidence>
<dbReference type="EMBL" id="JBHSVR010000001">
    <property type="protein sequence ID" value="MFC6634221.1"/>
    <property type="molecule type" value="Genomic_DNA"/>
</dbReference>
<name>A0ABW1YNH0_9GAMM</name>
<evidence type="ECO:0000256" key="2">
    <source>
        <dbReference type="ARBA" id="ARBA00022989"/>
    </source>
</evidence>
<evidence type="ECO:0008006" key="6">
    <source>
        <dbReference type="Google" id="ProtNLM"/>
    </source>
</evidence>
<dbReference type="InterPro" id="IPR034804">
    <property type="entry name" value="SQR/QFR_C/D"/>
</dbReference>
<keyword evidence="1 3" id="KW-0812">Transmembrane</keyword>
<evidence type="ECO:0000313" key="4">
    <source>
        <dbReference type="EMBL" id="MFC6634221.1"/>
    </source>
</evidence>
<organism evidence="4 5">
    <name type="scientific">Microbulbifer taiwanensis</name>
    <dbReference type="NCBI Taxonomy" id="986746"/>
    <lineage>
        <taxon>Bacteria</taxon>
        <taxon>Pseudomonadati</taxon>
        <taxon>Pseudomonadota</taxon>
        <taxon>Gammaproteobacteria</taxon>
        <taxon>Cellvibrionales</taxon>
        <taxon>Microbulbiferaceae</taxon>
        <taxon>Microbulbifer</taxon>
    </lineage>
</organism>
<keyword evidence="5" id="KW-1185">Reference proteome</keyword>
<dbReference type="RefSeq" id="WP_193189863.1">
    <property type="nucleotide sequence ID" value="NZ_JACZFR010000009.1"/>
</dbReference>
<keyword evidence="2 3" id="KW-1133">Transmembrane helix</keyword>
<dbReference type="Gene3D" id="1.20.1300.10">
    <property type="entry name" value="Fumarate reductase/succinate dehydrogenase, transmembrane subunit"/>
    <property type="match status" value="1"/>
</dbReference>
<keyword evidence="3" id="KW-0472">Membrane</keyword>
<feature type="transmembrane region" description="Helical" evidence="3">
    <location>
        <begin position="49"/>
        <end position="71"/>
    </location>
</feature>
<evidence type="ECO:0000313" key="5">
    <source>
        <dbReference type="Proteomes" id="UP001596425"/>
    </source>
</evidence>
<feature type="transmembrane region" description="Helical" evidence="3">
    <location>
        <begin position="134"/>
        <end position="154"/>
    </location>
</feature>
<dbReference type="SUPFAM" id="SSF81343">
    <property type="entry name" value="Fumarate reductase respiratory complex transmembrane subunits"/>
    <property type="match status" value="1"/>
</dbReference>
<comment type="caution">
    <text evidence="4">The sequence shown here is derived from an EMBL/GenBank/DDBJ whole genome shotgun (WGS) entry which is preliminary data.</text>
</comment>
<feature type="transmembrane region" description="Helical" evidence="3">
    <location>
        <begin position="166"/>
        <end position="190"/>
    </location>
</feature>
<reference evidence="5" key="1">
    <citation type="journal article" date="2019" name="Int. J. Syst. Evol. Microbiol.">
        <title>The Global Catalogue of Microorganisms (GCM) 10K type strain sequencing project: providing services to taxonomists for standard genome sequencing and annotation.</title>
        <authorList>
            <consortium name="The Broad Institute Genomics Platform"/>
            <consortium name="The Broad Institute Genome Sequencing Center for Infectious Disease"/>
            <person name="Wu L."/>
            <person name="Ma J."/>
        </authorList>
    </citation>
    <scope>NUCLEOTIDE SEQUENCE [LARGE SCALE GENOMIC DNA]</scope>
    <source>
        <strain evidence="5">CGMCC 1.13718</strain>
    </source>
</reference>
<accession>A0ABW1YNH0</accession>